<proteinExistence type="predicted"/>
<accession>A0A8J5H5X7</accession>
<comment type="caution">
    <text evidence="1">The sequence shown here is derived from an EMBL/GenBank/DDBJ whole genome shotgun (WGS) entry which is preliminary data.</text>
</comment>
<dbReference type="AlphaFoldDB" id="A0A8J5H5X7"/>
<protein>
    <submittedName>
        <fullName evidence="1">Uncharacterized protein</fullName>
    </submittedName>
</protein>
<name>A0A8J5H5X7_ZINOF</name>
<gene>
    <name evidence="1" type="ORF">ZIOFF_027154</name>
</gene>
<reference evidence="1 2" key="1">
    <citation type="submission" date="2020-08" db="EMBL/GenBank/DDBJ databases">
        <title>Plant Genome Project.</title>
        <authorList>
            <person name="Zhang R.-G."/>
        </authorList>
    </citation>
    <scope>NUCLEOTIDE SEQUENCE [LARGE SCALE GENOMIC DNA]</scope>
    <source>
        <tissue evidence="1">Rhizome</tissue>
    </source>
</reference>
<evidence type="ECO:0000313" key="1">
    <source>
        <dbReference type="EMBL" id="KAG6516681.1"/>
    </source>
</evidence>
<evidence type="ECO:0000313" key="2">
    <source>
        <dbReference type="Proteomes" id="UP000734854"/>
    </source>
</evidence>
<dbReference type="EMBL" id="JACMSC010000007">
    <property type="protein sequence ID" value="KAG6516681.1"/>
    <property type="molecule type" value="Genomic_DNA"/>
</dbReference>
<sequence length="96" mass="11212">MVRSVCVILFLTFITVGMILVWSESLCAFLQLLQFWNLEKSSELCCYSYRNVIILKQLLSLISKLLKCMILKQGRLLKSGLLYSLKSHKKMQSRFM</sequence>
<dbReference type="Proteomes" id="UP000734854">
    <property type="component" value="Unassembled WGS sequence"/>
</dbReference>
<keyword evidence="2" id="KW-1185">Reference proteome</keyword>
<organism evidence="1 2">
    <name type="scientific">Zingiber officinale</name>
    <name type="common">Ginger</name>
    <name type="synonym">Amomum zingiber</name>
    <dbReference type="NCBI Taxonomy" id="94328"/>
    <lineage>
        <taxon>Eukaryota</taxon>
        <taxon>Viridiplantae</taxon>
        <taxon>Streptophyta</taxon>
        <taxon>Embryophyta</taxon>
        <taxon>Tracheophyta</taxon>
        <taxon>Spermatophyta</taxon>
        <taxon>Magnoliopsida</taxon>
        <taxon>Liliopsida</taxon>
        <taxon>Zingiberales</taxon>
        <taxon>Zingiberaceae</taxon>
        <taxon>Zingiber</taxon>
    </lineage>
</organism>